<comment type="caution">
    <text evidence="7">The sequence shown here is derived from an EMBL/GenBank/DDBJ whole genome shotgun (WGS) entry which is preliminary data.</text>
</comment>
<evidence type="ECO:0000256" key="1">
    <source>
        <dbReference type="ARBA" id="ARBA00011764"/>
    </source>
</evidence>
<dbReference type="Proteomes" id="UP001566132">
    <property type="component" value="Unassembled WGS sequence"/>
</dbReference>
<name>A0ABD1E2U2_HYPHA</name>
<evidence type="ECO:0000313" key="8">
    <source>
        <dbReference type="Proteomes" id="UP001566132"/>
    </source>
</evidence>
<evidence type="ECO:0000256" key="5">
    <source>
        <dbReference type="ARBA" id="ARBA00025466"/>
    </source>
</evidence>
<evidence type="ECO:0000259" key="6">
    <source>
        <dbReference type="Pfam" id="PF13873"/>
    </source>
</evidence>
<keyword evidence="4" id="KW-0804">Transcription</keyword>
<protein>
    <recommendedName>
        <fullName evidence="2">Regulatory protein zeste</fullName>
    </recommendedName>
</protein>
<feature type="domain" description="Myb/SANT-like DNA-binding" evidence="6">
    <location>
        <begin position="6"/>
        <end position="84"/>
    </location>
</feature>
<proteinExistence type="predicted"/>
<comment type="function">
    <text evidence="5">Involved in transvection phenomena (= synapsis-dependent gene expression), where the synaptic pairing of chromosomes carrying genes with which zeste interacts influences the expression of these genes. Zeste binds to DNA and stimulates transcription from a nearby promoter.</text>
</comment>
<dbReference type="PANTHER" id="PTHR21411">
    <property type="entry name" value="APONTIC"/>
    <property type="match status" value="1"/>
</dbReference>
<dbReference type="AlphaFoldDB" id="A0ABD1E2U2"/>
<dbReference type="InterPro" id="IPR028002">
    <property type="entry name" value="Myb_DNA-bind_5"/>
</dbReference>
<gene>
    <name evidence="7" type="ORF">ABEB36_014776</name>
</gene>
<reference evidence="7 8" key="1">
    <citation type="submission" date="2024-05" db="EMBL/GenBank/DDBJ databases">
        <title>Genetic variation in Jamaican populations of the coffee berry borer (Hypothenemus hampei).</title>
        <authorList>
            <person name="Errbii M."/>
            <person name="Myrie A."/>
        </authorList>
    </citation>
    <scope>NUCLEOTIDE SEQUENCE [LARGE SCALE GENOMIC DNA]</scope>
    <source>
        <strain evidence="7">JA-Hopewell-2020-01-JO</strain>
        <tissue evidence="7">Whole body</tissue>
    </source>
</reference>
<keyword evidence="8" id="KW-1185">Reference proteome</keyword>
<organism evidence="7 8">
    <name type="scientific">Hypothenemus hampei</name>
    <name type="common">Coffee berry borer</name>
    <dbReference type="NCBI Taxonomy" id="57062"/>
    <lineage>
        <taxon>Eukaryota</taxon>
        <taxon>Metazoa</taxon>
        <taxon>Ecdysozoa</taxon>
        <taxon>Arthropoda</taxon>
        <taxon>Hexapoda</taxon>
        <taxon>Insecta</taxon>
        <taxon>Pterygota</taxon>
        <taxon>Neoptera</taxon>
        <taxon>Endopterygota</taxon>
        <taxon>Coleoptera</taxon>
        <taxon>Polyphaga</taxon>
        <taxon>Cucujiformia</taxon>
        <taxon>Curculionidae</taxon>
        <taxon>Scolytinae</taxon>
        <taxon>Hypothenemus</taxon>
    </lineage>
</organism>
<evidence type="ECO:0000256" key="3">
    <source>
        <dbReference type="ARBA" id="ARBA00023015"/>
    </source>
</evidence>
<keyword evidence="3" id="KW-0805">Transcription regulation</keyword>
<accession>A0ABD1E2U2</accession>
<sequence length="158" mass="18500">MEEHKRVLNFNKNEIDLLVSLVEKYSSVIECKKSDAVEWTKKNEVWEILTKEFNNHDNIKQRRNSKSLKEKWKNIKKESKKKFANEKLEYYKTGGGQLIQININENDLKFIARSSSEVRNLSNRVLLSVDLAVASAAEPKSENKKKKKSLCFLNLKNR</sequence>
<evidence type="ECO:0000256" key="2">
    <source>
        <dbReference type="ARBA" id="ARBA00016807"/>
    </source>
</evidence>
<comment type="subunit">
    <text evidence="1">Self-associates forming complexes of several hundred monomers.</text>
</comment>
<dbReference type="PANTHER" id="PTHR21411:SF0">
    <property type="entry name" value="REGULATORY PROTEIN ZESTE"/>
    <property type="match status" value="1"/>
</dbReference>
<dbReference type="EMBL" id="JBDJPC010000013">
    <property type="protein sequence ID" value="KAL1488997.1"/>
    <property type="molecule type" value="Genomic_DNA"/>
</dbReference>
<evidence type="ECO:0000313" key="7">
    <source>
        <dbReference type="EMBL" id="KAL1488997.1"/>
    </source>
</evidence>
<evidence type="ECO:0000256" key="4">
    <source>
        <dbReference type="ARBA" id="ARBA00023163"/>
    </source>
</evidence>
<dbReference type="Pfam" id="PF13873">
    <property type="entry name" value="Myb_DNA-bind_5"/>
    <property type="match status" value="1"/>
</dbReference>